<organism evidence="2 3">
    <name type="scientific">Fistulina hepatica ATCC 64428</name>
    <dbReference type="NCBI Taxonomy" id="1128425"/>
    <lineage>
        <taxon>Eukaryota</taxon>
        <taxon>Fungi</taxon>
        <taxon>Dikarya</taxon>
        <taxon>Basidiomycota</taxon>
        <taxon>Agaricomycotina</taxon>
        <taxon>Agaricomycetes</taxon>
        <taxon>Agaricomycetidae</taxon>
        <taxon>Agaricales</taxon>
        <taxon>Fistulinaceae</taxon>
        <taxon>Fistulina</taxon>
    </lineage>
</organism>
<name>A0A0D7A9Z9_9AGAR</name>
<feature type="domain" description="DUF6570" evidence="1">
    <location>
        <begin position="97"/>
        <end position="137"/>
    </location>
</feature>
<proteinExistence type="predicted"/>
<keyword evidence="3" id="KW-1185">Reference proteome</keyword>
<feature type="non-terminal residue" evidence="2">
    <location>
        <position position="141"/>
    </location>
</feature>
<accession>A0A0D7A9Z9</accession>
<evidence type="ECO:0000313" key="2">
    <source>
        <dbReference type="EMBL" id="KIY47505.1"/>
    </source>
</evidence>
<sequence>GPDGAPDGVEIHEVDEFDAFFGDGSDLMDIDLPQDSALSRDEAECLRKFDDALRALSYDTCVCCHEIGFDMDIIDEVCGRCRKDVPGNDDNNDEPHVRKWSDRNNVNPLLVVPPELQNLTLIEQMLISPVKCIAQVRYTRG</sequence>
<dbReference type="Pfam" id="PF20209">
    <property type="entry name" value="DUF6570"/>
    <property type="match status" value="1"/>
</dbReference>
<dbReference type="InterPro" id="IPR046700">
    <property type="entry name" value="DUF6570"/>
</dbReference>
<dbReference type="OrthoDB" id="432234at2759"/>
<gene>
    <name evidence="2" type="ORF">FISHEDRAFT_20904</name>
</gene>
<dbReference type="EMBL" id="KN881933">
    <property type="protein sequence ID" value="KIY47505.1"/>
    <property type="molecule type" value="Genomic_DNA"/>
</dbReference>
<dbReference type="AlphaFoldDB" id="A0A0D7A9Z9"/>
<protein>
    <recommendedName>
        <fullName evidence="1">DUF6570 domain-containing protein</fullName>
    </recommendedName>
</protein>
<reference evidence="2 3" key="1">
    <citation type="journal article" date="2015" name="Fungal Genet. Biol.">
        <title>Evolution of novel wood decay mechanisms in Agaricales revealed by the genome sequences of Fistulina hepatica and Cylindrobasidium torrendii.</title>
        <authorList>
            <person name="Floudas D."/>
            <person name="Held B.W."/>
            <person name="Riley R."/>
            <person name="Nagy L.G."/>
            <person name="Koehler G."/>
            <person name="Ransdell A.S."/>
            <person name="Younus H."/>
            <person name="Chow J."/>
            <person name="Chiniquy J."/>
            <person name="Lipzen A."/>
            <person name="Tritt A."/>
            <person name="Sun H."/>
            <person name="Haridas S."/>
            <person name="LaButti K."/>
            <person name="Ohm R.A."/>
            <person name="Kues U."/>
            <person name="Blanchette R.A."/>
            <person name="Grigoriev I.V."/>
            <person name="Minto R.E."/>
            <person name="Hibbett D.S."/>
        </authorList>
    </citation>
    <scope>NUCLEOTIDE SEQUENCE [LARGE SCALE GENOMIC DNA]</scope>
    <source>
        <strain evidence="2 3">ATCC 64428</strain>
    </source>
</reference>
<evidence type="ECO:0000313" key="3">
    <source>
        <dbReference type="Proteomes" id="UP000054144"/>
    </source>
</evidence>
<dbReference type="Proteomes" id="UP000054144">
    <property type="component" value="Unassembled WGS sequence"/>
</dbReference>
<feature type="non-terminal residue" evidence="2">
    <location>
        <position position="1"/>
    </location>
</feature>
<evidence type="ECO:0000259" key="1">
    <source>
        <dbReference type="Pfam" id="PF20209"/>
    </source>
</evidence>